<name>Q60BQ8_METCA</name>
<evidence type="ECO:0000313" key="2">
    <source>
        <dbReference type="Proteomes" id="UP000006821"/>
    </source>
</evidence>
<proteinExistence type="predicted"/>
<dbReference type="EMBL" id="AE017282">
    <property type="protein sequence ID" value="AAU90442.1"/>
    <property type="molecule type" value="Genomic_DNA"/>
</dbReference>
<accession>Q60BQ8</accession>
<organism evidence="1 2">
    <name type="scientific">Methylococcus capsulatus (strain ATCC 33009 / NCIMB 11132 / Bath)</name>
    <dbReference type="NCBI Taxonomy" id="243233"/>
    <lineage>
        <taxon>Bacteria</taxon>
        <taxon>Pseudomonadati</taxon>
        <taxon>Pseudomonadota</taxon>
        <taxon>Gammaproteobacteria</taxon>
        <taxon>Methylococcales</taxon>
        <taxon>Methylococcaceae</taxon>
        <taxon>Methylococcus</taxon>
    </lineage>
</organism>
<sequence length="122" mass="13006">MEAKSAPYAASGLEGTSSVIAGIGLKCAFLGSVCSNAVARVSASDRQDLVDWPGLKRREKIGEKMRLADRPGSAVLKLGVAMTDAENATPVLRSVSMIVPQTLFNLQISGDGHLPLRRRRSR</sequence>
<dbReference type="Proteomes" id="UP000006821">
    <property type="component" value="Chromosome"/>
</dbReference>
<dbReference type="AlphaFoldDB" id="Q60BQ8"/>
<dbReference type="KEGG" id="mca:MCA0407"/>
<gene>
    <name evidence="1" type="ordered locus">MCA0407</name>
</gene>
<dbReference type="HOGENOM" id="CLU_2023977_0_0_6"/>
<evidence type="ECO:0000313" key="1">
    <source>
        <dbReference type="EMBL" id="AAU90442.1"/>
    </source>
</evidence>
<reference evidence="1 2" key="1">
    <citation type="journal article" date="2004" name="PLoS Biol.">
        <title>Genomic insights into methanotrophy: the complete genome sequence of Methylococcus capsulatus (Bath).</title>
        <authorList>
            <person name="Ward N.L."/>
            <person name="Larsen O."/>
            <person name="Sakwa J."/>
            <person name="Bruseth L."/>
            <person name="Khouri H.M."/>
            <person name="Durkin A.S."/>
            <person name="Dimitrov G."/>
            <person name="Jiang L."/>
            <person name="Scanlan D."/>
            <person name="Kang K.H."/>
            <person name="Lewis M.R."/>
            <person name="Nelson K.E."/>
            <person name="Methe B.A."/>
            <person name="Wu M."/>
            <person name="Heidelberg J.F."/>
            <person name="Paulsen I.T."/>
            <person name="Fouts D.E."/>
            <person name="Ravel J."/>
            <person name="Tettelin H."/>
            <person name="Ren Q."/>
            <person name="Read T.D."/>
            <person name="DeBoy R.T."/>
            <person name="Seshadri R."/>
            <person name="Salzberg S.L."/>
            <person name="Jensen H.B."/>
            <person name="Birkeland N.K."/>
            <person name="Nelson W.C."/>
            <person name="Dodson R.J."/>
            <person name="Grindhaug S.H."/>
            <person name="Holt I.E."/>
            <person name="Eidhammer I."/>
            <person name="Jonasen I."/>
            <person name="Vanaken S."/>
            <person name="Utterback T.R."/>
            <person name="Feldblyum T.V."/>
            <person name="Fraser C.M."/>
            <person name="Lillehaug J.R."/>
            <person name="Eisen J.A."/>
        </authorList>
    </citation>
    <scope>NUCLEOTIDE SEQUENCE [LARGE SCALE GENOMIC DNA]</scope>
    <source>
        <strain evidence="2">ATCC 33009 / NCIMB 11132 / Bath</strain>
    </source>
</reference>
<protein>
    <submittedName>
        <fullName evidence="1">Uncharacterized protein</fullName>
    </submittedName>
</protein>
<dbReference type="STRING" id="243233.MCA0407"/>